<reference evidence="2" key="1">
    <citation type="journal article" date="2005" name="Nature">
        <title>The map-based sequence of the rice genome.</title>
        <authorList>
            <consortium name="International rice genome sequencing project (IRGSP)"/>
            <person name="Matsumoto T."/>
            <person name="Wu J."/>
            <person name="Kanamori H."/>
            <person name="Katayose Y."/>
            <person name="Fujisawa M."/>
            <person name="Namiki N."/>
            <person name="Mizuno H."/>
            <person name="Yamamoto K."/>
            <person name="Antonio B.A."/>
            <person name="Baba T."/>
            <person name="Sakata K."/>
            <person name="Nagamura Y."/>
            <person name="Aoki H."/>
            <person name="Arikawa K."/>
            <person name="Arita K."/>
            <person name="Bito T."/>
            <person name="Chiden Y."/>
            <person name="Fujitsuka N."/>
            <person name="Fukunaka R."/>
            <person name="Hamada M."/>
            <person name="Harada C."/>
            <person name="Hayashi A."/>
            <person name="Hijishita S."/>
            <person name="Honda M."/>
            <person name="Hosokawa S."/>
            <person name="Ichikawa Y."/>
            <person name="Idonuma A."/>
            <person name="Iijima M."/>
            <person name="Ikeda M."/>
            <person name="Ikeno M."/>
            <person name="Ito K."/>
            <person name="Ito S."/>
            <person name="Ito T."/>
            <person name="Ito Y."/>
            <person name="Ito Y."/>
            <person name="Iwabuchi A."/>
            <person name="Kamiya K."/>
            <person name="Karasawa W."/>
            <person name="Kurita K."/>
            <person name="Katagiri S."/>
            <person name="Kikuta A."/>
            <person name="Kobayashi H."/>
            <person name="Kobayashi N."/>
            <person name="Machita K."/>
            <person name="Maehara T."/>
            <person name="Masukawa M."/>
            <person name="Mizubayashi T."/>
            <person name="Mukai Y."/>
            <person name="Nagasaki H."/>
            <person name="Nagata Y."/>
            <person name="Naito S."/>
            <person name="Nakashima M."/>
            <person name="Nakama Y."/>
            <person name="Nakamichi Y."/>
            <person name="Nakamura M."/>
            <person name="Meguro A."/>
            <person name="Negishi M."/>
            <person name="Ohta I."/>
            <person name="Ohta T."/>
            <person name="Okamoto M."/>
            <person name="Ono N."/>
            <person name="Saji S."/>
            <person name="Sakaguchi M."/>
            <person name="Sakai K."/>
            <person name="Shibata M."/>
            <person name="Shimokawa T."/>
            <person name="Song J."/>
            <person name="Takazaki Y."/>
            <person name="Terasawa K."/>
            <person name="Tsugane M."/>
            <person name="Tsuji K."/>
            <person name="Ueda S."/>
            <person name="Waki K."/>
            <person name="Yamagata H."/>
            <person name="Yamamoto M."/>
            <person name="Yamamoto S."/>
            <person name="Yamane H."/>
            <person name="Yoshiki S."/>
            <person name="Yoshihara R."/>
            <person name="Yukawa K."/>
            <person name="Zhong H."/>
            <person name="Yano M."/>
            <person name="Yuan Q."/>
            <person name="Ouyang S."/>
            <person name="Liu J."/>
            <person name="Jones K.M."/>
            <person name="Gansberger K."/>
            <person name="Moffat K."/>
            <person name="Hill J."/>
            <person name="Bera J."/>
            <person name="Fadrosh D."/>
            <person name="Jin S."/>
            <person name="Johri S."/>
            <person name="Kim M."/>
            <person name="Overton L."/>
            <person name="Reardon M."/>
            <person name="Tsitrin T."/>
            <person name="Vuong H."/>
            <person name="Weaver B."/>
            <person name="Ciecko A."/>
            <person name="Tallon L."/>
            <person name="Jackson J."/>
            <person name="Pai G."/>
            <person name="Aken S.V."/>
            <person name="Utterback T."/>
            <person name="Reidmuller S."/>
            <person name="Feldblyum T."/>
            <person name="Hsiao J."/>
            <person name="Zismann V."/>
            <person name="Iobst S."/>
            <person name="de Vazeille A.R."/>
            <person name="Buell C.R."/>
            <person name="Ying K."/>
            <person name="Li Y."/>
            <person name="Lu T."/>
            <person name="Huang Y."/>
            <person name="Zhao Q."/>
            <person name="Feng Q."/>
            <person name="Zhang L."/>
            <person name="Zhu J."/>
            <person name="Weng Q."/>
            <person name="Mu J."/>
            <person name="Lu Y."/>
            <person name="Fan D."/>
            <person name="Liu Y."/>
            <person name="Guan J."/>
            <person name="Zhang Y."/>
            <person name="Yu S."/>
            <person name="Liu X."/>
            <person name="Zhang Y."/>
            <person name="Hong G."/>
            <person name="Han B."/>
            <person name="Choisne N."/>
            <person name="Demange N."/>
            <person name="Orjeda G."/>
            <person name="Samain S."/>
            <person name="Cattolico L."/>
            <person name="Pelletier E."/>
            <person name="Couloux A."/>
            <person name="Segurens B."/>
            <person name="Wincker P."/>
            <person name="D'Hont A."/>
            <person name="Scarpelli C."/>
            <person name="Weissenbach J."/>
            <person name="Salanoubat M."/>
            <person name="Quetier F."/>
            <person name="Yu Y."/>
            <person name="Kim H.R."/>
            <person name="Rambo T."/>
            <person name="Currie J."/>
            <person name="Collura K."/>
            <person name="Luo M."/>
            <person name="Yang T."/>
            <person name="Ammiraju J.S.S."/>
            <person name="Engler F."/>
            <person name="Soderlund C."/>
            <person name="Wing R.A."/>
            <person name="Palmer L.E."/>
            <person name="de la Bastide M."/>
            <person name="Spiegel L."/>
            <person name="Nascimento L."/>
            <person name="Zutavern T."/>
            <person name="O'Shaughnessy A."/>
            <person name="Dike S."/>
            <person name="Dedhia N."/>
            <person name="Preston R."/>
            <person name="Balija V."/>
            <person name="McCombie W.R."/>
            <person name="Chow T."/>
            <person name="Chen H."/>
            <person name="Chung M."/>
            <person name="Chen C."/>
            <person name="Shaw J."/>
            <person name="Wu H."/>
            <person name="Hsiao K."/>
            <person name="Chao Y."/>
            <person name="Chu M."/>
            <person name="Cheng C."/>
            <person name="Hour A."/>
            <person name="Lee P."/>
            <person name="Lin S."/>
            <person name="Lin Y."/>
            <person name="Liou J."/>
            <person name="Liu S."/>
            <person name="Hsing Y."/>
            <person name="Raghuvanshi S."/>
            <person name="Mohanty A."/>
            <person name="Bharti A.K."/>
            <person name="Gaur A."/>
            <person name="Gupta V."/>
            <person name="Kumar D."/>
            <person name="Ravi V."/>
            <person name="Vij S."/>
            <person name="Kapur A."/>
            <person name="Khurana P."/>
            <person name="Khurana P."/>
            <person name="Khurana J.P."/>
            <person name="Tyagi A.K."/>
            <person name="Gaikwad K."/>
            <person name="Singh A."/>
            <person name="Dalal V."/>
            <person name="Srivastava S."/>
            <person name="Dixit A."/>
            <person name="Pal A.K."/>
            <person name="Ghazi I.A."/>
            <person name="Yadav M."/>
            <person name="Pandit A."/>
            <person name="Bhargava A."/>
            <person name="Sureshbabu K."/>
            <person name="Batra K."/>
            <person name="Sharma T.R."/>
            <person name="Mohapatra T."/>
            <person name="Singh N.K."/>
            <person name="Messing J."/>
            <person name="Nelson A.B."/>
            <person name="Fuks G."/>
            <person name="Kavchok S."/>
            <person name="Keizer G."/>
            <person name="Linton E."/>
            <person name="Llaca V."/>
            <person name="Song R."/>
            <person name="Tanyolac B."/>
            <person name="Young S."/>
            <person name="Ho-Il K."/>
            <person name="Hahn J.H."/>
            <person name="Sangsakoo G."/>
            <person name="Vanavichit A."/>
            <person name="de Mattos Luiz.A.T."/>
            <person name="Zimmer P.D."/>
            <person name="Malone G."/>
            <person name="Dellagostin O."/>
            <person name="de Oliveira A.C."/>
            <person name="Bevan M."/>
            <person name="Bancroft I."/>
            <person name="Minx P."/>
            <person name="Cordum H."/>
            <person name="Wilson R."/>
            <person name="Cheng Z."/>
            <person name="Jin W."/>
            <person name="Jiang J."/>
            <person name="Leong S.A."/>
            <person name="Iwama H."/>
            <person name="Gojobori T."/>
            <person name="Itoh T."/>
            <person name="Niimura Y."/>
            <person name="Fujii Y."/>
            <person name="Habara T."/>
            <person name="Sakai H."/>
            <person name="Sato Y."/>
            <person name="Wilson G."/>
            <person name="Kumar K."/>
            <person name="McCouch S."/>
            <person name="Juretic N."/>
            <person name="Hoen D."/>
            <person name="Wright S."/>
            <person name="Bruskiewich R."/>
            <person name="Bureau T."/>
            <person name="Miyao A."/>
            <person name="Hirochika H."/>
            <person name="Nishikawa T."/>
            <person name="Kadowaki K."/>
            <person name="Sugiura M."/>
            <person name="Burr B."/>
            <person name="Sasaki T."/>
        </authorList>
    </citation>
    <scope>NUCLEOTIDE SEQUENCE [LARGE SCALE GENOMIC DNA]</scope>
    <source>
        <strain evidence="2">cv. Nipponbare</strain>
    </source>
</reference>
<name>Q8S5P8_ORYSJ</name>
<dbReference type="AlphaFoldDB" id="Q8S5P8"/>
<evidence type="ECO:0000313" key="2">
    <source>
        <dbReference type="Proteomes" id="UP000000763"/>
    </source>
</evidence>
<organism evidence="1 2">
    <name type="scientific">Oryza sativa subsp. japonica</name>
    <name type="common">Rice</name>
    <dbReference type="NCBI Taxonomy" id="39947"/>
    <lineage>
        <taxon>Eukaryota</taxon>
        <taxon>Viridiplantae</taxon>
        <taxon>Streptophyta</taxon>
        <taxon>Embryophyta</taxon>
        <taxon>Tracheophyta</taxon>
        <taxon>Spermatophyta</taxon>
        <taxon>Magnoliopsida</taxon>
        <taxon>Liliopsida</taxon>
        <taxon>Poales</taxon>
        <taxon>Poaceae</taxon>
        <taxon>BOP clade</taxon>
        <taxon>Oryzoideae</taxon>
        <taxon>Oryzeae</taxon>
        <taxon>Oryzinae</taxon>
        <taxon>Oryza</taxon>
        <taxon>Oryza sativa</taxon>
    </lineage>
</organism>
<dbReference type="Proteomes" id="UP000000763">
    <property type="component" value="Chromosome 10"/>
</dbReference>
<protein>
    <submittedName>
        <fullName evidence="1">Uncharacterized protein</fullName>
    </submittedName>
</protein>
<evidence type="ECO:0000313" key="1">
    <source>
        <dbReference type="EMBL" id="AAM01134.1"/>
    </source>
</evidence>
<sequence>MDHEMRFEMETDSLAGSQIQIVQPLILQCAVVHVPACFVASSAACTFAALHRRLITQGHDHRP</sequence>
<accession>Q8S5P8</accession>
<reference evidence="2" key="2">
    <citation type="journal article" date="2008" name="Nucleic Acids Res.">
        <title>The rice annotation project database (RAP-DB): 2008 update.</title>
        <authorList>
            <consortium name="The rice annotation project (RAP)"/>
        </authorList>
    </citation>
    <scope>GENOME REANNOTATION</scope>
    <source>
        <strain evidence="2">cv. Nipponbare</strain>
    </source>
</reference>
<gene>
    <name evidence="1" type="primary">OSJNBb0058B20.16</name>
</gene>
<dbReference type="EMBL" id="AC108884">
    <property type="protein sequence ID" value="AAM01134.1"/>
    <property type="molecule type" value="Genomic_DNA"/>
</dbReference>
<proteinExistence type="predicted"/>